<dbReference type="InterPro" id="IPR018717">
    <property type="entry name" value="DUF2241"/>
</dbReference>
<dbReference type="InterPro" id="IPR045865">
    <property type="entry name" value="ACT-like_dom_sf"/>
</dbReference>
<feature type="domain" description="DUF2241" evidence="1">
    <location>
        <begin position="4"/>
        <end position="70"/>
    </location>
</feature>
<dbReference type="Gene3D" id="3.30.2130.10">
    <property type="entry name" value="VC0802-like"/>
    <property type="match status" value="1"/>
</dbReference>
<dbReference type="RefSeq" id="WP_140653311.1">
    <property type="nucleotide sequence ID" value="NZ_RCZO01000007.1"/>
</dbReference>
<reference evidence="3 4" key="1">
    <citation type="journal article" date="2019" name="Environ. Microbiol.">
        <title>Species interactions and distinct microbial communities in high Arctic permafrost affected cryosols are associated with the CH4 and CO2 gas fluxes.</title>
        <authorList>
            <person name="Altshuler I."/>
            <person name="Hamel J."/>
            <person name="Turney S."/>
            <person name="Magnuson E."/>
            <person name="Levesque R."/>
            <person name="Greer C."/>
            <person name="Whyte L.G."/>
        </authorList>
    </citation>
    <scope>NUCLEOTIDE SEQUENCE [LARGE SCALE GENOMIC DNA]</scope>
    <source>
        <strain evidence="3 4">S13Y</strain>
    </source>
</reference>
<name>A0A502C1H6_9GAMM</name>
<dbReference type="Pfam" id="PF13840">
    <property type="entry name" value="ACT_7"/>
    <property type="match status" value="1"/>
</dbReference>
<dbReference type="Pfam" id="PF10000">
    <property type="entry name" value="ACT_3"/>
    <property type="match status" value="1"/>
</dbReference>
<dbReference type="AlphaFoldDB" id="A0A502C1H6"/>
<protein>
    <submittedName>
        <fullName evidence="3">ACT domain-containing protein</fullName>
    </submittedName>
</protein>
<evidence type="ECO:0000259" key="1">
    <source>
        <dbReference type="Pfam" id="PF10000"/>
    </source>
</evidence>
<accession>A0A502C1H6</accession>
<dbReference type="PANTHER" id="PTHR39199">
    <property type="entry name" value="BLR5128 PROTEIN"/>
    <property type="match status" value="1"/>
</dbReference>
<dbReference type="PANTHER" id="PTHR39199:SF1">
    <property type="entry name" value="BLR5128 PROTEIN"/>
    <property type="match status" value="1"/>
</dbReference>
<comment type="caution">
    <text evidence="3">The sequence shown here is derived from an EMBL/GenBank/DDBJ whole genome shotgun (WGS) entry which is preliminary data.</text>
</comment>
<dbReference type="EMBL" id="RCZO01000007">
    <property type="protein sequence ID" value="TPG07325.1"/>
    <property type="molecule type" value="Genomic_DNA"/>
</dbReference>
<evidence type="ECO:0000313" key="3">
    <source>
        <dbReference type="EMBL" id="TPG07325.1"/>
    </source>
</evidence>
<feature type="domain" description="CASTOR ACT" evidence="2">
    <location>
        <begin position="71"/>
        <end position="127"/>
    </location>
</feature>
<organism evidence="3 4">
    <name type="scientific">Rhodanobacter glycinis</name>
    <dbReference type="NCBI Taxonomy" id="582702"/>
    <lineage>
        <taxon>Bacteria</taxon>
        <taxon>Pseudomonadati</taxon>
        <taxon>Pseudomonadota</taxon>
        <taxon>Gammaproteobacteria</taxon>
        <taxon>Lysobacterales</taxon>
        <taxon>Rhodanobacteraceae</taxon>
        <taxon>Rhodanobacter</taxon>
    </lineage>
</organism>
<dbReference type="InterPro" id="IPR027795">
    <property type="entry name" value="CASTOR_ACT_dom"/>
</dbReference>
<dbReference type="Proteomes" id="UP000319486">
    <property type="component" value="Unassembled WGS sequence"/>
</dbReference>
<evidence type="ECO:0000313" key="4">
    <source>
        <dbReference type="Proteomes" id="UP000319486"/>
    </source>
</evidence>
<sequence>MSNAISDLAVLLHSMNPVLNSGVYAFVSLPAGAVPDLIEPIATFRESEGLSLIIEEQQASDAQLPILFRAAWITLTVHSDLQAVGLTAAVATALADAGISCNVVAAAYHDHLFVPVESASQAIAVLRTLQERADSRLDPA</sequence>
<evidence type="ECO:0000259" key="2">
    <source>
        <dbReference type="Pfam" id="PF13840"/>
    </source>
</evidence>
<dbReference type="SUPFAM" id="SSF55021">
    <property type="entry name" value="ACT-like"/>
    <property type="match status" value="2"/>
</dbReference>
<keyword evidence="4" id="KW-1185">Reference proteome</keyword>
<gene>
    <name evidence="3" type="ORF">EAH88_12825</name>
</gene>
<proteinExistence type="predicted"/>